<dbReference type="Gene3D" id="1.20.120.450">
    <property type="entry name" value="dinb family like domain"/>
    <property type="match status" value="1"/>
</dbReference>
<dbReference type="AlphaFoldDB" id="A0A6L7F1I1"/>
<comment type="caution">
    <text evidence="3">The sequence shown here is derived from an EMBL/GenBank/DDBJ whole genome shotgun (WGS) entry which is preliminary data.</text>
</comment>
<evidence type="ECO:0000313" key="3">
    <source>
        <dbReference type="EMBL" id="MXG91285.1"/>
    </source>
</evidence>
<feature type="domain" description="Mycothiol-dependent maleylpyruvate isomerase metal-binding" evidence="2">
    <location>
        <begin position="15"/>
        <end position="127"/>
    </location>
</feature>
<dbReference type="Proteomes" id="UP000473325">
    <property type="component" value="Unassembled WGS sequence"/>
</dbReference>
<reference evidence="3 4" key="1">
    <citation type="submission" date="2019-12" db="EMBL/GenBank/DDBJ databases">
        <authorList>
            <person name="Kun Z."/>
        </authorList>
    </citation>
    <scope>NUCLEOTIDE SEQUENCE [LARGE SCALE GENOMIC DNA]</scope>
    <source>
        <strain evidence="3 4">YIM 123512</strain>
    </source>
</reference>
<sequence length="207" mass="21350">MTAELLDRSLAWTRVVLAEVRPAQLARSTPCPSWRLGDLLVHLADGLDAFTEAAGGRVALTPAPRPLDPLGADLADAVRERASALLGAWAAQPPPGGRVGVGDGVLPGSSLVVIAALELTVHACDVARAIGQPTAPPEPLAADLLAVAQAVIDPADRGVRFAAVRPVPPGASYADRLLAWTGRACPEMTGPGGSVHREPRTGRARRS</sequence>
<dbReference type="EMBL" id="WUEK01000011">
    <property type="protein sequence ID" value="MXG91285.1"/>
    <property type="molecule type" value="Genomic_DNA"/>
</dbReference>
<evidence type="ECO:0000259" key="2">
    <source>
        <dbReference type="Pfam" id="PF11716"/>
    </source>
</evidence>
<evidence type="ECO:0000313" key="4">
    <source>
        <dbReference type="Proteomes" id="UP000473325"/>
    </source>
</evidence>
<gene>
    <name evidence="3" type="ORF">GRQ65_17190</name>
</gene>
<protein>
    <submittedName>
        <fullName evidence="3">TIGR03086 family protein</fullName>
    </submittedName>
</protein>
<dbReference type="NCBIfam" id="TIGR03083">
    <property type="entry name" value="maleylpyruvate isomerase family mycothiol-dependent enzyme"/>
    <property type="match status" value="1"/>
</dbReference>
<dbReference type="Pfam" id="PF11716">
    <property type="entry name" value="MDMPI_N"/>
    <property type="match status" value="1"/>
</dbReference>
<dbReference type="RefSeq" id="WP_160879215.1">
    <property type="nucleotide sequence ID" value="NZ_WUEK01000011.1"/>
</dbReference>
<keyword evidence="4" id="KW-1185">Reference proteome</keyword>
<organism evidence="3 4">
    <name type="scientific">Nocardioides flavescens</name>
    <dbReference type="NCBI Taxonomy" id="2691959"/>
    <lineage>
        <taxon>Bacteria</taxon>
        <taxon>Bacillati</taxon>
        <taxon>Actinomycetota</taxon>
        <taxon>Actinomycetes</taxon>
        <taxon>Propionibacteriales</taxon>
        <taxon>Nocardioidaceae</taxon>
        <taxon>Nocardioides</taxon>
    </lineage>
</organism>
<accession>A0A6L7F1I1</accession>
<dbReference type="NCBIfam" id="TIGR03086">
    <property type="entry name" value="TIGR03086 family metal-binding protein"/>
    <property type="match status" value="1"/>
</dbReference>
<dbReference type="GO" id="GO:0046872">
    <property type="term" value="F:metal ion binding"/>
    <property type="evidence" value="ECO:0007669"/>
    <property type="project" value="InterPro"/>
</dbReference>
<dbReference type="SUPFAM" id="SSF109854">
    <property type="entry name" value="DinB/YfiT-like putative metalloenzymes"/>
    <property type="match status" value="1"/>
</dbReference>
<dbReference type="InterPro" id="IPR017520">
    <property type="entry name" value="CHP03086"/>
</dbReference>
<name>A0A6L7F1I1_9ACTN</name>
<dbReference type="InterPro" id="IPR017517">
    <property type="entry name" value="Maleyloyr_isom"/>
</dbReference>
<proteinExistence type="predicted"/>
<feature type="region of interest" description="Disordered" evidence="1">
    <location>
        <begin position="188"/>
        <end position="207"/>
    </location>
</feature>
<dbReference type="InterPro" id="IPR034660">
    <property type="entry name" value="DinB/YfiT-like"/>
</dbReference>
<evidence type="ECO:0000256" key="1">
    <source>
        <dbReference type="SAM" id="MobiDB-lite"/>
    </source>
</evidence>
<dbReference type="InterPro" id="IPR024344">
    <property type="entry name" value="MDMPI_metal-binding"/>
</dbReference>